<gene>
    <name evidence="7" type="ORF">J2W68_001705</name>
</gene>
<feature type="compositionally biased region" description="Polar residues" evidence="5">
    <location>
        <begin position="124"/>
        <end position="138"/>
    </location>
</feature>
<keyword evidence="4 7" id="KW-0238">DNA-binding</keyword>
<evidence type="ECO:0000259" key="6">
    <source>
        <dbReference type="SMART" id="SM00528"/>
    </source>
</evidence>
<protein>
    <submittedName>
        <fullName evidence="7">DNA-binding protein H-NS</fullName>
    </submittedName>
</protein>
<comment type="subcellular location">
    <subcellularLocation>
        <location evidence="1">Cytoplasm</location>
        <location evidence="1">Nucleoid</location>
    </subcellularLocation>
</comment>
<evidence type="ECO:0000256" key="3">
    <source>
        <dbReference type="ARBA" id="ARBA00022490"/>
    </source>
</evidence>
<keyword evidence="8" id="KW-1185">Reference proteome</keyword>
<feature type="region of interest" description="Disordered" evidence="5">
    <location>
        <begin position="118"/>
        <end position="138"/>
    </location>
</feature>
<keyword evidence="3" id="KW-0963">Cytoplasm</keyword>
<feature type="domain" description="DNA-binding protein H-NS-like C-terminal" evidence="6">
    <location>
        <begin position="70"/>
        <end position="115"/>
    </location>
</feature>
<name>A0ABU1XW44_9GAMM</name>
<evidence type="ECO:0000313" key="7">
    <source>
        <dbReference type="EMBL" id="MDR7192977.1"/>
    </source>
</evidence>
<feature type="region of interest" description="Disordered" evidence="5">
    <location>
        <begin position="77"/>
        <end position="99"/>
    </location>
</feature>
<reference evidence="7 8" key="1">
    <citation type="submission" date="2023-07" db="EMBL/GenBank/DDBJ databases">
        <title>Sorghum-associated microbial communities from plants grown in Nebraska, USA.</title>
        <authorList>
            <person name="Schachtman D."/>
        </authorList>
    </citation>
    <scope>NUCLEOTIDE SEQUENCE [LARGE SCALE GENOMIC DNA]</scope>
    <source>
        <strain evidence="7 8">4099</strain>
    </source>
</reference>
<dbReference type="SUPFAM" id="SSF81273">
    <property type="entry name" value="H-NS histone-like proteins"/>
    <property type="match status" value="1"/>
</dbReference>
<evidence type="ECO:0000256" key="2">
    <source>
        <dbReference type="ARBA" id="ARBA00010610"/>
    </source>
</evidence>
<evidence type="ECO:0000313" key="8">
    <source>
        <dbReference type="Proteomes" id="UP001256588"/>
    </source>
</evidence>
<dbReference type="Gene3D" id="4.10.430.10">
    <property type="entry name" value="Histone-like protein H-NS, C-terminal domain"/>
    <property type="match status" value="1"/>
</dbReference>
<evidence type="ECO:0000256" key="5">
    <source>
        <dbReference type="SAM" id="MobiDB-lite"/>
    </source>
</evidence>
<proteinExistence type="inferred from homology"/>
<evidence type="ECO:0000256" key="4">
    <source>
        <dbReference type="ARBA" id="ARBA00023125"/>
    </source>
</evidence>
<comment type="caution">
    <text evidence="7">The sequence shown here is derived from an EMBL/GenBank/DDBJ whole genome shotgun (WGS) entry which is preliminary data.</text>
</comment>
<dbReference type="PANTHER" id="PTHR38097">
    <property type="match status" value="1"/>
</dbReference>
<dbReference type="SMART" id="SM00528">
    <property type="entry name" value="HNS"/>
    <property type="match status" value="1"/>
</dbReference>
<evidence type="ECO:0000256" key="1">
    <source>
        <dbReference type="ARBA" id="ARBA00004453"/>
    </source>
</evidence>
<dbReference type="Pfam" id="PF00816">
    <property type="entry name" value="Histone_HNS"/>
    <property type="match status" value="1"/>
</dbReference>
<dbReference type="InterPro" id="IPR027444">
    <property type="entry name" value="H-NS_C_dom"/>
</dbReference>
<sequence>MKIDIEKLSLRELDLLVSAAERRKQIVTTRRSPAVVRKVLIEAAAAHGYEIEEVFDVAPIAEAAKRPAKRKKLAKVAAKYRDPDNKRNTWSGRGRMPRWLAEKTKRGSSVADFLIPGLGRPTAKKSSAIGQRSVYKQG</sequence>
<dbReference type="Proteomes" id="UP001256588">
    <property type="component" value="Unassembled WGS sequence"/>
</dbReference>
<dbReference type="GO" id="GO:0003677">
    <property type="term" value="F:DNA binding"/>
    <property type="evidence" value="ECO:0007669"/>
    <property type="project" value="UniProtKB-KW"/>
</dbReference>
<organism evidence="7 8">
    <name type="scientific">Luteimonas terrae</name>
    <dbReference type="NCBI Taxonomy" id="1530191"/>
    <lineage>
        <taxon>Bacteria</taxon>
        <taxon>Pseudomonadati</taxon>
        <taxon>Pseudomonadota</taxon>
        <taxon>Gammaproteobacteria</taxon>
        <taxon>Lysobacterales</taxon>
        <taxon>Lysobacteraceae</taxon>
        <taxon>Luteimonas</taxon>
    </lineage>
</organism>
<accession>A0ABU1XW44</accession>
<dbReference type="RefSeq" id="WP_310234594.1">
    <property type="nucleotide sequence ID" value="NZ_JAVDWO010000006.1"/>
</dbReference>
<dbReference type="EMBL" id="JAVDWO010000006">
    <property type="protein sequence ID" value="MDR7192977.1"/>
    <property type="molecule type" value="Genomic_DNA"/>
</dbReference>
<dbReference type="InterPro" id="IPR037150">
    <property type="entry name" value="H-NS_C_dom_sf"/>
</dbReference>
<comment type="similarity">
    <text evidence="2">Belongs to the histone-like protein H-NS family.</text>
</comment>
<dbReference type="PANTHER" id="PTHR38097:SF2">
    <property type="entry name" value="DNA-BINDING PROTEIN STPA"/>
    <property type="match status" value="1"/>
</dbReference>